<keyword evidence="3" id="KW-1185">Reference proteome</keyword>
<evidence type="ECO:0000256" key="1">
    <source>
        <dbReference type="SAM" id="MobiDB-lite"/>
    </source>
</evidence>
<sequence>MPPPKLKKVDRDKKGQSSVPEAPKEAPRSSGRPAASPATSSQVAVQLPMVRVYAVLREALINNDHKVCIGAEHLGWSMAEGAQHLSPAGLALMEGHLFFIDIHVPPDGRLVFKIGQDGQWPYFYRWGTYEGI</sequence>
<proteinExistence type="predicted"/>
<evidence type="ECO:0000313" key="3">
    <source>
        <dbReference type="Proteomes" id="UP001189429"/>
    </source>
</evidence>
<feature type="region of interest" description="Disordered" evidence="1">
    <location>
        <begin position="1"/>
        <end position="40"/>
    </location>
</feature>
<accession>A0ABN9WG37</accession>
<protein>
    <recommendedName>
        <fullName evidence="4">Altered inheritance of mitochondria protein 24, mitochondrial</fullName>
    </recommendedName>
</protein>
<dbReference type="Proteomes" id="UP001189429">
    <property type="component" value="Unassembled WGS sequence"/>
</dbReference>
<comment type="caution">
    <text evidence="2">The sequence shown here is derived from an EMBL/GenBank/DDBJ whole genome shotgun (WGS) entry which is preliminary data.</text>
</comment>
<evidence type="ECO:0000313" key="2">
    <source>
        <dbReference type="EMBL" id="CAK0885376.1"/>
    </source>
</evidence>
<gene>
    <name evidence="2" type="ORF">PCOR1329_LOCUS67006</name>
</gene>
<dbReference type="EMBL" id="CAUYUJ010018661">
    <property type="protein sequence ID" value="CAK0885376.1"/>
    <property type="molecule type" value="Genomic_DNA"/>
</dbReference>
<reference evidence="2" key="1">
    <citation type="submission" date="2023-10" db="EMBL/GenBank/DDBJ databases">
        <authorList>
            <person name="Chen Y."/>
            <person name="Shah S."/>
            <person name="Dougan E. K."/>
            <person name="Thang M."/>
            <person name="Chan C."/>
        </authorList>
    </citation>
    <scope>NUCLEOTIDE SEQUENCE [LARGE SCALE GENOMIC DNA]</scope>
</reference>
<name>A0ABN9WG37_9DINO</name>
<organism evidence="2 3">
    <name type="scientific">Prorocentrum cordatum</name>
    <dbReference type="NCBI Taxonomy" id="2364126"/>
    <lineage>
        <taxon>Eukaryota</taxon>
        <taxon>Sar</taxon>
        <taxon>Alveolata</taxon>
        <taxon>Dinophyceae</taxon>
        <taxon>Prorocentrales</taxon>
        <taxon>Prorocentraceae</taxon>
        <taxon>Prorocentrum</taxon>
    </lineage>
</organism>
<evidence type="ECO:0008006" key="4">
    <source>
        <dbReference type="Google" id="ProtNLM"/>
    </source>
</evidence>